<dbReference type="AlphaFoldDB" id="A0A0H4VRF7"/>
<evidence type="ECO:0000256" key="1">
    <source>
        <dbReference type="SAM" id="SignalP"/>
    </source>
</evidence>
<accession>A0A0H4VRF7</accession>
<dbReference type="STRING" id="1379910.TH63_14225"/>
<feature type="signal peptide" evidence="1">
    <location>
        <begin position="1"/>
        <end position="25"/>
    </location>
</feature>
<reference evidence="2 3" key="1">
    <citation type="submission" date="2015-01" db="EMBL/GenBank/DDBJ databases">
        <title>Rufibacter sp./DG31D/ whole genome sequencing.</title>
        <authorList>
            <person name="Kim M.K."/>
            <person name="Srinivasan S."/>
            <person name="Lee J.-J."/>
        </authorList>
    </citation>
    <scope>NUCLEOTIDE SEQUENCE [LARGE SCALE GENOMIC DNA]</scope>
    <source>
        <strain evidence="2 3">DG31D</strain>
    </source>
</reference>
<evidence type="ECO:0000313" key="3">
    <source>
        <dbReference type="Proteomes" id="UP000036458"/>
    </source>
</evidence>
<organism evidence="2 3">
    <name type="scientific">Rufibacter radiotolerans</name>
    <dbReference type="NCBI Taxonomy" id="1379910"/>
    <lineage>
        <taxon>Bacteria</taxon>
        <taxon>Pseudomonadati</taxon>
        <taxon>Bacteroidota</taxon>
        <taxon>Cytophagia</taxon>
        <taxon>Cytophagales</taxon>
        <taxon>Hymenobacteraceae</taxon>
        <taxon>Rufibacter</taxon>
    </lineage>
</organism>
<keyword evidence="3" id="KW-1185">Reference proteome</keyword>
<protein>
    <submittedName>
        <fullName evidence="2">Uncharacterized protein</fullName>
    </submittedName>
</protein>
<feature type="chain" id="PRO_5005212124" evidence="1">
    <location>
        <begin position="26"/>
        <end position="169"/>
    </location>
</feature>
<name>A0A0H4VRF7_9BACT</name>
<keyword evidence="1" id="KW-0732">Signal</keyword>
<dbReference type="RefSeq" id="WP_048921520.1">
    <property type="nucleotide sequence ID" value="NZ_CP010777.1"/>
</dbReference>
<dbReference type="PATRIC" id="fig|1379910.4.peg.3096"/>
<dbReference type="EMBL" id="CP010777">
    <property type="protein sequence ID" value="AKQ46522.1"/>
    <property type="molecule type" value="Genomic_DNA"/>
</dbReference>
<dbReference type="KEGG" id="ruf:TH63_14225"/>
<sequence>MNNKHLIFALAILVLAFTNLSTAQAQKHGVGLRVGGYTSGISGKFFIKPDVALEAILGTGFTRRGFQLTGLYEKHVPALGVTGLQWFYGAGAHIGSFRGRYYHPRSYKRYEESYDRTLTTVGIDGIVGLEYQITEIPISLGLDFKPFIEVNRDGLFPFADGALTIRYTF</sequence>
<proteinExistence type="predicted"/>
<evidence type="ECO:0000313" key="2">
    <source>
        <dbReference type="EMBL" id="AKQ46522.1"/>
    </source>
</evidence>
<dbReference type="OrthoDB" id="978645at2"/>
<gene>
    <name evidence="2" type="ORF">TH63_14225</name>
</gene>
<dbReference type="Proteomes" id="UP000036458">
    <property type="component" value="Chromosome"/>
</dbReference>